<feature type="transmembrane region" description="Helical" evidence="1">
    <location>
        <begin position="118"/>
        <end position="142"/>
    </location>
</feature>
<comment type="caution">
    <text evidence="2">The sequence shown here is derived from an EMBL/GenBank/DDBJ whole genome shotgun (WGS) entry which is preliminary data.</text>
</comment>
<keyword evidence="1" id="KW-1133">Transmembrane helix</keyword>
<keyword evidence="1" id="KW-0812">Transmembrane</keyword>
<protein>
    <submittedName>
        <fullName evidence="2">ABC transporter permease</fullName>
    </submittedName>
</protein>
<evidence type="ECO:0000313" key="3">
    <source>
        <dbReference type="Proteomes" id="UP001223390"/>
    </source>
</evidence>
<name>A0ABT7GLI7_9ACTN</name>
<feature type="transmembrane region" description="Helical" evidence="1">
    <location>
        <begin position="39"/>
        <end position="58"/>
    </location>
</feature>
<sequence>MTTLASLPATAPAAAPTARFRDLFTSEWIKMRSLRSTPWTIALTVLFLIGSSAVATLTDRATRSGPAEFLPYDAYPTAGYWALMLVAGSMGALTVVSEYGSGLIRTTTVAVPARGSVVLAKAAVAAALWAAVGTAASTGSFLVSQAILDGRHAGVPITHPGVFRAVAASALLAPVCALVGLGLGVLLRHAAGTMVTSVFILLLLPTMFSESNRWSADIRHALVSAAWNRLVQTWEPDPGSLGYTATVPGSWIVYVLWPLITVALAVLVVRRRDV</sequence>
<dbReference type="RefSeq" id="WP_285340115.1">
    <property type="nucleotide sequence ID" value="NZ_JASITI010000001.1"/>
</dbReference>
<feature type="transmembrane region" description="Helical" evidence="1">
    <location>
        <begin position="162"/>
        <end position="183"/>
    </location>
</feature>
<keyword evidence="3" id="KW-1185">Reference proteome</keyword>
<accession>A0ABT7GLI7</accession>
<gene>
    <name evidence="2" type="ORF">QEZ40_000072</name>
</gene>
<reference evidence="2 3" key="1">
    <citation type="submission" date="2023-05" db="EMBL/GenBank/DDBJ databases">
        <title>Sequencing and Assembly of Streptomyces sp. NP73.</title>
        <authorList>
            <person name="Konwar A.N."/>
            <person name="Saikia K."/>
            <person name="Thakur D."/>
        </authorList>
    </citation>
    <scope>NUCLEOTIDE SEQUENCE [LARGE SCALE GENOMIC DNA]</scope>
    <source>
        <strain evidence="2 3">NP73</strain>
    </source>
</reference>
<keyword evidence="1" id="KW-0472">Membrane</keyword>
<proteinExistence type="predicted"/>
<evidence type="ECO:0000313" key="2">
    <source>
        <dbReference type="EMBL" id="MDK9494204.1"/>
    </source>
</evidence>
<feature type="transmembrane region" description="Helical" evidence="1">
    <location>
        <begin position="78"/>
        <end position="97"/>
    </location>
</feature>
<dbReference type="Proteomes" id="UP001223390">
    <property type="component" value="Unassembled WGS sequence"/>
</dbReference>
<feature type="transmembrane region" description="Helical" evidence="1">
    <location>
        <begin position="190"/>
        <end position="208"/>
    </location>
</feature>
<evidence type="ECO:0000256" key="1">
    <source>
        <dbReference type="SAM" id="Phobius"/>
    </source>
</evidence>
<dbReference type="EMBL" id="JASITI010000001">
    <property type="protein sequence ID" value="MDK9494204.1"/>
    <property type="molecule type" value="Genomic_DNA"/>
</dbReference>
<feature type="transmembrane region" description="Helical" evidence="1">
    <location>
        <begin position="251"/>
        <end position="269"/>
    </location>
</feature>
<organism evidence="2 3">
    <name type="scientific">Streptomyces katrae</name>
    <dbReference type="NCBI Taxonomy" id="68223"/>
    <lineage>
        <taxon>Bacteria</taxon>
        <taxon>Bacillati</taxon>
        <taxon>Actinomycetota</taxon>
        <taxon>Actinomycetes</taxon>
        <taxon>Kitasatosporales</taxon>
        <taxon>Streptomycetaceae</taxon>
        <taxon>Streptomyces</taxon>
    </lineage>
</organism>